<keyword evidence="3" id="KW-0633">Potassium transport</keyword>
<dbReference type="InterPro" id="IPR006036">
    <property type="entry name" value="K_uptake_TrkA"/>
</dbReference>
<dbReference type="EMBL" id="CP027228">
    <property type="protein sequence ID" value="AVM47871.1"/>
    <property type="molecule type" value="Genomic_DNA"/>
</dbReference>
<evidence type="ECO:0000313" key="10">
    <source>
        <dbReference type="Proteomes" id="UP000237883"/>
    </source>
</evidence>
<evidence type="ECO:0000256" key="1">
    <source>
        <dbReference type="ARBA" id="ARBA00017378"/>
    </source>
</evidence>
<keyword evidence="6" id="KW-0406">Ion transport</keyword>
<feature type="domain" description="RCK C-terminal" evidence="8">
    <location>
        <begin position="140"/>
        <end position="222"/>
    </location>
</feature>
<proteinExistence type="predicted"/>
<dbReference type="InterPro" id="IPR036721">
    <property type="entry name" value="RCK_C_sf"/>
</dbReference>
<dbReference type="Gene3D" id="3.30.70.1450">
    <property type="entry name" value="Regulator of K+ conductance, C-terminal domain"/>
    <property type="match status" value="2"/>
</dbReference>
<dbReference type="SUPFAM" id="SSF116726">
    <property type="entry name" value="TrkA C-terminal domain-like"/>
    <property type="match status" value="2"/>
</dbReference>
<dbReference type="AlphaFoldDB" id="A0A2S0L3J2"/>
<dbReference type="KEGG" id="mdv:C5Q96_03055"/>
<evidence type="ECO:0000256" key="3">
    <source>
        <dbReference type="ARBA" id="ARBA00022538"/>
    </source>
</evidence>
<evidence type="ECO:0000256" key="2">
    <source>
        <dbReference type="ARBA" id="ARBA00022448"/>
    </source>
</evidence>
<organism evidence="9 10">
    <name type="scientific">Mogibacterium diversum</name>
    <dbReference type="NCBI Taxonomy" id="114527"/>
    <lineage>
        <taxon>Bacteria</taxon>
        <taxon>Bacillati</taxon>
        <taxon>Bacillota</taxon>
        <taxon>Clostridia</taxon>
        <taxon>Peptostreptococcales</taxon>
        <taxon>Anaerovoracaceae</taxon>
        <taxon>Mogibacterium</taxon>
    </lineage>
</organism>
<keyword evidence="5" id="KW-0520">NAD</keyword>
<dbReference type="NCBIfam" id="NF007041">
    <property type="entry name" value="PRK09496.3-4"/>
    <property type="match status" value="1"/>
</dbReference>
<dbReference type="PANTHER" id="PTHR43833:SF5">
    <property type="entry name" value="TRK SYSTEM POTASSIUM UPTAKE PROTEIN TRKA"/>
    <property type="match status" value="1"/>
</dbReference>
<keyword evidence="4" id="KW-0630">Potassium</keyword>
<sequence length="455" mass="50690">MKIAIIGAGKLGIRITEALLDGDYDVTVVDNNEKKLDILAQQFDVFTVLGDAKTIETLNKIDVKSFDFLIATTTSDDTNILAASFAKILGCKRVIARVREPEHMNQLDFLREHYNIDMLINPDLLITSEIYRYLVEKYTLSNGIFTSRSIALIEFDADKKPQLIGKSLVEFRTIMPDMLMVGISRKGKMIIPHGNSVIEAHDLLYLIGEKENVFDLASRVHTKMKHSAVQKVMIIGGGKTGYYLASRLSEYGVFVKIIEKDKARCHYLANKLENVMVLNGDGSNVGLLTEEDMDEMDAFVTATGYDEENLLLALMAKTHGIEDVISKVSHDSYTDLISKLGIDVVLNPLDISCSTILRLIRGAKKVISSVLLQGQAELMEVYAQEGMGMINIPLKNMKLPDYIIIAAIHRGMDTIIPDGNTKIKPGDRVTIVCMISNIGYVEKLFKPNIRLSILK</sequence>
<dbReference type="NCBIfam" id="NF007031">
    <property type="entry name" value="PRK09496.1-2"/>
    <property type="match status" value="1"/>
</dbReference>
<dbReference type="RefSeq" id="WP_106056950.1">
    <property type="nucleotide sequence ID" value="NZ_CP027228.1"/>
</dbReference>
<dbReference type="Gene3D" id="3.40.50.720">
    <property type="entry name" value="NAD(P)-binding Rossmann-like Domain"/>
    <property type="match status" value="2"/>
</dbReference>
<dbReference type="InterPro" id="IPR003148">
    <property type="entry name" value="RCK_N"/>
</dbReference>
<dbReference type="PROSITE" id="PS51201">
    <property type="entry name" value="RCK_N"/>
    <property type="match status" value="2"/>
</dbReference>
<dbReference type="Pfam" id="PF02080">
    <property type="entry name" value="TrkA_C"/>
    <property type="match status" value="2"/>
</dbReference>
<evidence type="ECO:0000313" key="9">
    <source>
        <dbReference type="EMBL" id="AVM47871.1"/>
    </source>
</evidence>
<protein>
    <recommendedName>
        <fullName evidence="1">Trk system potassium uptake protein TrkA</fullName>
    </recommendedName>
</protein>
<evidence type="ECO:0000259" key="7">
    <source>
        <dbReference type="PROSITE" id="PS51201"/>
    </source>
</evidence>
<dbReference type="GO" id="GO:0015079">
    <property type="term" value="F:potassium ion transmembrane transporter activity"/>
    <property type="evidence" value="ECO:0007669"/>
    <property type="project" value="InterPro"/>
</dbReference>
<dbReference type="InterPro" id="IPR036291">
    <property type="entry name" value="NAD(P)-bd_dom_sf"/>
</dbReference>
<dbReference type="Proteomes" id="UP000237883">
    <property type="component" value="Chromosome"/>
</dbReference>
<dbReference type="SUPFAM" id="SSF51735">
    <property type="entry name" value="NAD(P)-binding Rossmann-fold domains"/>
    <property type="match status" value="2"/>
</dbReference>
<keyword evidence="2" id="KW-0813">Transport</keyword>
<keyword evidence="10" id="KW-1185">Reference proteome</keyword>
<dbReference type="OrthoDB" id="9775180at2"/>
<dbReference type="GeneID" id="78391235"/>
<accession>A0A2S0L3J2</accession>
<dbReference type="NCBIfam" id="NF007039">
    <property type="entry name" value="PRK09496.3-2"/>
    <property type="match status" value="1"/>
</dbReference>
<evidence type="ECO:0000256" key="4">
    <source>
        <dbReference type="ARBA" id="ARBA00022958"/>
    </source>
</evidence>
<gene>
    <name evidence="9" type="ORF">C5Q96_03055</name>
</gene>
<feature type="domain" description="RCK C-terminal" evidence="8">
    <location>
        <begin position="366"/>
        <end position="447"/>
    </location>
</feature>
<evidence type="ECO:0000259" key="8">
    <source>
        <dbReference type="PROSITE" id="PS51202"/>
    </source>
</evidence>
<dbReference type="PANTHER" id="PTHR43833">
    <property type="entry name" value="POTASSIUM CHANNEL PROTEIN 2-RELATED-RELATED"/>
    <property type="match status" value="1"/>
</dbReference>
<dbReference type="GO" id="GO:0005886">
    <property type="term" value="C:plasma membrane"/>
    <property type="evidence" value="ECO:0007669"/>
    <property type="project" value="InterPro"/>
</dbReference>
<feature type="domain" description="RCK N-terminal" evidence="7">
    <location>
        <begin position="1"/>
        <end position="120"/>
    </location>
</feature>
<dbReference type="Pfam" id="PF02254">
    <property type="entry name" value="TrkA_N"/>
    <property type="match status" value="2"/>
</dbReference>
<dbReference type="PROSITE" id="PS51202">
    <property type="entry name" value="RCK_C"/>
    <property type="match status" value="2"/>
</dbReference>
<dbReference type="InterPro" id="IPR006037">
    <property type="entry name" value="RCK_C"/>
</dbReference>
<evidence type="ECO:0000256" key="5">
    <source>
        <dbReference type="ARBA" id="ARBA00023027"/>
    </source>
</evidence>
<dbReference type="PRINTS" id="PR00335">
    <property type="entry name" value="KUPTAKETRKA"/>
</dbReference>
<dbReference type="InterPro" id="IPR050721">
    <property type="entry name" value="Trk_Ktr_HKT_K-transport"/>
</dbReference>
<name>A0A2S0L3J2_9FIRM</name>
<feature type="domain" description="RCK N-terminal" evidence="7">
    <location>
        <begin position="229"/>
        <end position="346"/>
    </location>
</feature>
<evidence type="ECO:0000256" key="6">
    <source>
        <dbReference type="ARBA" id="ARBA00023065"/>
    </source>
</evidence>
<reference evidence="10" key="1">
    <citation type="submission" date="2018-02" db="EMBL/GenBank/DDBJ databases">
        <authorList>
            <person name="Holder M.E."/>
            <person name="Ajami N.J."/>
            <person name="Petrosino J.F."/>
        </authorList>
    </citation>
    <scope>NUCLEOTIDE SEQUENCE [LARGE SCALE GENOMIC DNA]</scope>
    <source>
        <strain evidence="10">CCUG 47132</strain>
    </source>
</reference>